<name>A0A6B1F8N4_9SYNE</name>
<organism evidence="2">
    <name type="scientific">Synechococcus sp. SB0676_bin_10</name>
    <dbReference type="NCBI Taxonomy" id="2604869"/>
    <lineage>
        <taxon>Bacteria</taxon>
        <taxon>Bacillati</taxon>
        <taxon>Cyanobacteriota</taxon>
        <taxon>Cyanophyceae</taxon>
        <taxon>Synechococcales</taxon>
        <taxon>Synechococcaceae</taxon>
        <taxon>Synechococcus</taxon>
    </lineage>
</organism>
<feature type="domain" description="HNH endonuclease 5" evidence="1">
    <location>
        <begin position="39"/>
        <end position="87"/>
    </location>
</feature>
<reference evidence="2" key="1">
    <citation type="submission" date="2019-09" db="EMBL/GenBank/DDBJ databases">
        <title>Characterisation of the sponge microbiome using genome-centric metagenomics.</title>
        <authorList>
            <person name="Engelberts J.P."/>
            <person name="Robbins S.J."/>
            <person name="De Goeij J.M."/>
            <person name="Aranda M."/>
            <person name="Bell S.C."/>
            <person name="Webster N.S."/>
        </authorList>
    </citation>
    <scope>NUCLEOTIDE SEQUENCE</scope>
    <source>
        <strain evidence="2">SB0676_bin_10</strain>
    </source>
</reference>
<evidence type="ECO:0000259" key="1">
    <source>
        <dbReference type="Pfam" id="PF14279"/>
    </source>
</evidence>
<proteinExistence type="predicted"/>
<accession>A0A6B1F8N4</accession>
<dbReference type="InterPro" id="IPR029471">
    <property type="entry name" value="HNH_5"/>
</dbReference>
<keyword evidence="2" id="KW-0540">Nuclease</keyword>
<comment type="caution">
    <text evidence="2">The sequence shown here is derived from an EMBL/GenBank/DDBJ whole genome shotgun (WGS) entry which is preliminary data.</text>
</comment>
<dbReference type="EMBL" id="VYDO01000128">
    <property type="protein sequence ID" value="MYG38136.1"/>
    <property type="molecule type" value="Genomic_DNA"/>
</dbReference>
<sequence>MVAITCCTLITGISGGLTEVDWWSENNRTIAHTTIMALCIICKAAPPDPKKPEHILLNALGGREKTTKALCSRCNNALGSGADKDLADSVQFLRNIANLKSGTGNSVPMIRSINSEDIRFNLESGAKPILKLNGSSLSVERVDRRIKVEIRASNADQFRELLKGAARKLGIHDSQEIEKFVSHALASGKAERRLSPCPVVNQNFAFGDGKSKQSMAKSCLVLWNELVDNEEVCSLRYDLLRSFIQTDEDSGSHSYLSLCELDYREVNDYDKTFESHPNIIWVGSNGSGRVLGYFRLYNIIGCRFELAQKEAPPNRSVYLVSNPFNINIRKIQEGNFGQISFEWLEKLDRKLKQDPENSTRSLQHFLSVAHDRIRDDFVKDIFDQAWKEADIPEGECLTDEHVKIISEEIAIRLTPSITRKPLTVPLKINKGLT</sequence>
<keyword evidence="2" id="KW-0378">Hydrolase</keyword>
<dbReference type="AlphaFoldDB" id="A0A6B1F8N4"/>
<dbReference type="Pfam" id="PF14279">
    <property type="entry name" value="HNH_5"/>
    <property type="match status" value="1"/>
</dbReference>
<gene>
    <name evidence="2" type="ORF">F4162_03850</name>
</gene>
<keyword evidence="2" id="KW-0255">Endonuclease</keyword>
<evidence type="ECO:0000313" key="2">
    <source>
        <dbReference type="EMBL" id="MYG38136.1"/>
    </source>
</evidence>
<protein>
    <submittedName>
        <fullName evidence="2">HNH endonuclease</fullName>
    </submittedName>
</protein>
<dbReference type="GO" id="GO:0004519">
    <property type="term" value="F:endonuclease activity"/>
    <property type="evidence" value="ECO:0007669"/>
    <property type="project" value="UniProtKB-KW"/>
</dbReference>